<name>A0YGH3_9GAMM</name>
<dbReference type="Proteomes" id="UP000004931">
    <property type="component" value="Unassembled WGS sequence"/>
</dbReference>
<dbReference type="AlphaFoldDB" id="A0YGH3"/>
<dbReference type="OrthoDB" id="580775at2"/>
<dbReference type="EMBL" id="AAVT01000011">
    <property type="protein sequence ID" value="EAW30014.1"/>
    <property type="molecule type" value="Genomic_DNA"/>
</dbReference>
<gene>
    <name evidence="1" type="ORF">GP2143_01175</name>
</gene>
<dbReference type="PANTHER" id="PTHR36932:SF1">
    <property type="entry name" value="CAPSULAR POLYSACCHARIDE BIOSYNTHESIS PROTEIN"/>
    <property type="match status" value="1"/>
</dbReference>
<accession>A0YGH3</accession>
<dbReference type="Gene3D" id="3.40.50.12780">
    <property type="entry name" value="N-terminal domain of ligase-like"/>
    <property type="match status" value="1"/>
</dbReference>
<dbReference type="InterPro" id="IPR042099">
    <property type="entry name" value="ANL_N_sf"/>
</dbReference>
<comment type="caution">
    <text evidence="1">The sequence shown here is derived from an EMBL/GenBank/DDBJ whole genome shotgun (WGS) entry which is preliminary data.</text>
</comment>
<reference evidence="1 2" key="1">
    <citation type="journal article" date="2010" name="J. Bacteriol.">
        <title>Genome sequence of the oligotrophic marine Gammaproteobacterium HTCC2143, isolated from the Oregon Coast.</title>
        <authorList>
            <person name="Oh H.M."/>
            <person name="Kang I."/>
            <person name="Ferriera S."/>
            <person name="Giovannoni S.J."/>
            <person name="Cho J.C."/>
        </authorList>
    </citation>
    <scope>NUCLEOTIDE SEQUENCE [LARGE SCALE GENOMIC DNA]</scope>
    <source>
        <strain evidence="1 2">HTCC2143</strain>
    </source>
</reference>
<organism evidence="1 2">
    <name type="scientific">marine gamma proteobacterium HTCC2143</name>
    <dbReference type="NCBI Taxonomy" id="247633"/>
    <lineage>
        <taxon>Bacteria</taxon>
        <taxon>Pseudomonadati</taxon>
        <taxon>Pseudomonadota</taxon>
        <taxon>Gammaproteobacteria</taxon>
        <taxon>Cellvibrionales</taxon>
        <taxon>Spongiibacteraceae</taxon>
        <taxon>BD1-7 clade</taxon>
    </lineage>
</organism>
<dbReference type="eggNOG" id="COG1541">
    <property type="taxonomic scope" value="Bacteria"/>
</dbReference>
<keyword evidence="2" id="KW-1185">Reference proteome</keyword>
<protein>
    <submittedName>
        <fullName evidence="1">Coenzyme F390 synthetase</fullName>
    </submittedName>
</protein>
<evidence type="ECO:0000313" key="1">
    <source>
        <dbReference type="EMBL" id="EAW30014.1"/>
    </source>
</evidence>
<dbReference type="SUPFAM" id="SSF56801">
    <property type="entry name" value="Acetyl-CoA synthetase-like"/>
    <property type="match status" value="1"/>
</dbReference>
<sequence length="464" mass="52571">MSANRLEAIYNALPVVLQNLLVSIKGFQLQKVRKSGNYSSYRRIISERSHWSQQQFLDYQLEQLQAVVGYARDNTTHFYRLCDELGLNYAFINSLDDIRRLPVLRRHEITQNHNDFIAHSVSEKQRYAVHTTGTTGSPLKVTCDSDARQKNYAFFDQYLDSIGIDSDSRHIIIGGRILMPPDSNKPPFWRYSVFQKSLLMSSYHLSDQYIAFYVEKIADFKPTYIESYPSSIYRIAQFMNERDICVPCKAIITSAETLLREQRSAIEHAFSCPIFDQYGCAEMSVFSAQCKKGAYHVRPDYGLLEILDDNDEPLPRGEKGNVVCTSFINRAMPLIRYNLGDISAFGPHCDCGLNTPTLIGIEGRKDDVIYTADRKAVGRLSPVLKGLPVVAVQYIQNQVGFLQVLIEPACEFGEKSLSDIDVSLRSRIGEKMQVEYKIVDTIPRGRGGKLKSVISTIGKPNLSP</sequence>
<evidence type="ECO:0000313" key="2">
    <source>
        <dbReference type="Proteomes" id="UP000004931"/>
    </source>
</evidence>
<dbReference type="InterPro" id="IPR053158">
    <property type="entry name" value="CapK_Type1_Caps_Biosynth"/>
</dbReference>
<dbReference type="STRING" id="247633.GP2143_01175"/>
<proteinExistence type="predicted"/>
<dbReference type="PANTHER" id="PTHR36932">
    <property type="entry name" value="CAPSULAR POLYSACCHARIDE BIOSYNTHESIS PROTEIN"/>
    <property type="match status" value="1"/>
</dbReference>